<evidence type="ECO:0000313" key="3">
    <source>
        <dbReference type="Proteomes" id="UP000280008"/>
    </source>
</evidence>
<evidence type="ECO:0000256" key="1">
    <source>
        <dbReference type="SAM" id="MobiDB-lite"/>
    </source>
</evidence>
<sequence>MRPRRVAAGAPRRADVTGPKAPVPTVDEARALLRRIAGALGPAERAIVAAQVESIVSVSGTAEYLDLHLEGDPPRLDWPEAPLHARGDAADAEGEPLGGFLVWMKTGLLDSIEFHVYTADSYTWPPLDAVEPRLRD</sequence>
<dbReference type="EMBL" id="RBKS01000001">
    <property type="protein sequence ID" value="RKR73991.1"/>
    <property type="molecule type" value="Genomic_DNA"/>
</dbReference>
<proteinExistence type="predicted"/>
<comment type="caution">
    <text evidence="2">The sequence shown here is derived from an EMBL/GenBank/DDBJ whole genome shotgun (WGS) entry which is preliminary data.</text>
</comment>
<organism evidence="2 3">
    <name type="scientific">Frondihabitans australicus</name>
    <dbReference type="NCBI Taxonomy" id="386892"/>
    <lineage>
        <taxon>Bacteria</taxon>
        <taxon>Bacillati</taxon>
        <taxon>Actinomycetota</taxon>
        <taxon>Actinomycetes</taxon>
        <taxon>Micrococcales</taxon>
        <taxon>Microbacteriaceae</taxon>
        <taxon>Frondihabitans</taxon>
    </lineage>
</organism>
<reference evidence="2 3" key="1">
    <citation type="submission" date="2018-10" db="EMBL/GenBank/DDBJ databases">
        <title>Sequencing the genomes of 1000 actinobacteria strains.</title>
        <authorList>
            <person name="Klenk H.-P."/>
        </authorList>
    </citation>
    <scope>NUCLEOTIDE SEQUENCE [LARGE SCALE GENOMIC DNA]</scope>
    <source>
        <strain evidence="2 3">DSM 17894</strain>
    </source>
</reference>
<feature type="region of interest" description="Disordered" evidence="1">
    <location>
        <begin position="1"/>
        <end position="23"/>
    </location>
</feature>
<keyword evidence="3" id="KW-1185">Reference proteome</keyword>
<feature type="compositionally biased region" description="Low complexity" evidence="1">
    <location>
        <begin position="1"/>
        <end position="11"/>
    </location>
</feature>
<accession>A0A495IF68</accession>
<protein>
    <submittedName>
        <fullName evidence="2">Uncharacterized protein</fullName>
    </submittedName>
</protein>
<dbReference type="Proteomes" id="UP000280008">
    <property type="component" value="Unassembled WGS sequence"/>
</dbReference>
<evidence type="ECO:0000313" key="2">
    <source>
        <dbReference type="EMBL" id="RKR73991.1"/>
    </source>
</evidence>
<gene>
    <name evidence="2" type="ORF">C8E83_1092</name>
</gene>
<name>A0A495IF68_9MICO</name>
<dbReference type="AlphaFoldDB" id="A0A495IF68"/>